<gene>
    <name evidence="1" type="ORF">GQF03_13615</name>
</gene>
<dbReference type="OrthoDB" id="9780674at2"/>
<organism evidence="1 2">
    <name type="scientific">Sneathiella chungangensis</name>
    <dbReference type="NCBI Taxonomy" id="1418234"/>
    <lineage>
        <taxon>Bacteria</taxon>
        <taxon>Pseudomonadati</taxon>
        <taxon>Pseudomonadota</taxon>
        <taxon>Alphaproteobacteria</taxon>
        <taxon>Sneathiellales</taxon>
        <taxon>Sneathiellaceae</taxon>
        <taxon>Sneathiella</taxon>
    </lineage>
</organism>
<accession>A0A845MIW7</accession>
<dbReference type="PANTHER" id="PTHR42110">
    <property type="entry name" value="L-ASPARAGINASE, PUTATIVE (AFU_ORTHOLOGUE AFUA_3G11890)-RELATED"/>
    <property type="match status" value="1"/>
</dbReference>
<sequence>MNNQSSQKSTSLPFTVAVTRGPMVESRHQVVAAISDSAGKLVKSWGNVESPVYLRSAIKPLQALPLIESGAADAFGVSEKELSLACASHTGEPLHVEAVTAWLDRIGLGIGDLECGSHWPTYDPAARALAAAGEVPTAAHNNCSGKHTGFLCTAVHLKDQIKGYINLEHPVQRRIKKVLEDFTDLDLSDAPVGIDGCSIPTIGIPLNWAAMAFARFADPAGLDPDRAAACNRLQNAISKYPEMIAGSDRLCTAINGAAKGRVVAKVGAEGVYLAALPEQGIGIAIKAIDGTTRAAEVALGAILDELGILDEDIHRAIDPFVRPVLRNRNDLTVGEIRADLTT</sequence>
<dbReference type="Proteomes" id="UP000445696">
    <property type="component" value="Unassembled WGS sequence"/>
</dbReference>
<protein>
    <submittedName>
        <fullName evidence="1">Asparaginase</fullName>
    </submittedName>
</protein>
<dbReference type="AlphaFoldDB" id="A0A845MIW7"/>
<reference evidence="1 2" key="1">
    <citation type="journal article" date="2014" name="Int. J. Syst. Evol. Microbiol.">
        <title>Sneathiella chungangensis sp. nov., isolated from a marine sand, and emended description of the genus Sneathiella.</title>
        <authorList>
            <person name="Siamphan C."/>
            <person name="Kim H."/>
            <person name="Lee J.S."/>
            <person name="Kim W."/>
        </authorList>
    </citation>
    <scope>NUCLEOTIDE SEQUENCE [LARGE SCALE GENOMIC DNA]</scope>
    <source>
        <strain evidence="1 2">KCTC 32476</strain>
    </source>
</reference>
<dbReference type="InterPro" id="IPR010349">
    <property type="entry name" value="Asparaginase_II"/>
</dbReference>
<dbReference type="PANTHER" id="PTHR42110:SF1">
    <property type="entry name" value="L-ASPARAGINASE, PUTATIVE (AFU_ORTHOLOGUE AFUA_3G11890)-RELATED"/>
    <property type="match status" value="1"/>
</dbReference>
<name>A0A845MIW7_9PROT</name>
<evidence type="ECO:0000313" key="1">
    <source>
        <dbReference type="EMBL" id="MZR23370.1"/>
    </source>
</evidence>
<keyword evidence="2" id="KW-1185">Reference proteome</keyword>
<comment type="caution">
    <text evidence="1">The sequence shown here is derived from an EMBL/GenBank/DDBJ whole genome shotgun (WGS) entry which is preliminary data.</text>
</comment>
<proteinExistence type="predicted"/>
<dbReference type="EMBL" id="WTVA01000015">
    <property type="protein sequence ID" value="MZR23370.1"/>
    <property type="molecule type" value="Genomic_DNA"/>
</dbReference>
<dbReference type="Pfam" id="PF06089">
    <property type="entry name" value="Asparaginase_II"/>
    <property type="match status" value="1"/>
</dbReference>
<dbReference type="RefSeq" id="WP_161339845.1">
    <property type="nucleotide sequence ID" value="NZ_JBHSDG010000003.1"/>
</dbReference>
<evidence type="ECO:0000313" key="2">
    <source>
        <dbReference type="Proteomes" id="UP000445696"/>
    </source>
</evidence>